<name>A0A915E4G0_9BILA</name>
<keyword evidence="1" id="KW-1133">Transmembrane helix</keyword>
<keyword evidence="1" id="KW-0812">Transmembrane</keyword>
<evidence type="ECO:0000256" key="1">
    <source>
        <dbReference type="SAM" id="Phobius"/>
    </source>
</evidence>
<evidence type="ECO:0000313" key="2">
    <source>
        <dbReference type="Proteomes" id="UP000887574"/>
    </source>
</evidence>
<reference evidence="3" key="1">
    <citation type="submission" date="2022-11" db="UniProtKB">
        <authorList>
            <consortium name="WormBaseParasite"/>
        </authorList>
    </citation>
    <scope>IDENTIFICATION</scope>
</reference>
<dbReference type="AlphaFoldDB" id="A0A915E4G0"/>
<evidence type="ECO:0000313" key="3">
    <source>
        <dbReference type="WBParaSite" id="jg26375"/>
    </source>
</evidence>
<dbReference type="Proteomes" id="UP000887574">
    <property type="component" value="Unplaced"/>
</dbReference>
<dbReference type="WBParaSite" id="jg26375">
    <property type="protein sequence ID" value="jg26375"/>
    <property type="gene ID" value="jg26375"/>
</dbReference>
<keyword evidence="2" id="KW-1185">Reference proteome</keyword>
<sequence>MTKEHKETMEVFMGQPPGKLCVPCSYRDKDWKLSLSVIFKLLFSIRVTASFWAIITTVMRFTTIGSRCIFFCLAEVFKPGNTLLRMLLDPGYTLTSTISLLSSCFLCWPPLKPPSFILSDL</sequence>
<protein>
    <submittedName>
        <fullName evidence="3">Uncharacterized protein</fullName>
    </submittedName>
</protein>
<keyword evidence="1" id="KW-0472">Membrane</keyword>
<proteinExistence type="predicted"/>
<feature type="transmembrane region" description="Helical" evidence="1">
    <location>
        <begin position="37"/>
        <end position="55"/>
    </location>
</feature>
<organism evidence="2 3">
    <name type="scientific">Ditylenchus dipsaci</name>
    <dbReference type="NCBI Taxonomy" id="166011"/>
    <lineage>
        <taxon>Eukaryota</taxon>
        <taxon>Metazoa</taxon>
        <taxon>Ecdysozoa</taxon>
        <taxon>Nematoda</taxon>
        <taxon>Chromadorea</taxon>
        <taxon>Rhabditida</taxon>
        <taxon>Tylenchina</taxon>
        <taxon>Tylenchomorpha</taxon>
        <taxon>Sphaerularioidea</taxon>
        <taxon>Anguinidae</taxon>
        <taxon>Anguininae</taxon>
        <taxon>Ditylenchus</taxon>
    </lineage>
</organism>
<accession>A0A915E4G0</accession>